<protein>
    <submittedName>
        <fullName evidence="4">CBS domain protein</fullName>
    </submittedName>
</protein>
<dbReference type="PANTHER" id="PTHR43080">
    <property type="entry name" value="CBS DOMAIN-CONTAINING PROTEIN CBSX3, MITOCHONDRIAL"/>
    <property type="match status" value="1"/>
</dbReference>
<feature type="domain" description="CBS" evidence="3">
    <location>
        <begin position="8"/>
        <end position="65"/>
    </location>
</feature>
<name>A0A0A2X595_9GAMM</name>
<feature type="domain" description="CBS" evidence="3">
    <location>
        <begin position="74"/>
        <end position="130"/>
    </location>
</feature>
<dbReference type="AlphaFoldDB" id="A0A0A2X595"/>
<reference evidence="4 5" key="1">
    <citation type="submission" date="2014-09" db="EMBL/GenBank/DDBJ databases">
        <title>Genome sequences of Lysobacter dokdonensis DS-58.</title>
        <authorList>
            <person name="Kim J.F."/>
            <person name="Kwak M.-J."/>
        </authorList>
    </citation>
    <scope>NUCLEOTIDE SEQUENCE [LARGE SCALE GENOMIC DNA]</scope>
    <source>
        <strain evidence="4 5">DS-58</strain>
    </source>
</reference>
<organism evidence="4 5">
    <name type="scientific">Lysobacter dokdonensis DS-58</name>
    <dbReference type="NCBI Taxonomy" id="1300345"/>
    <lineage>
        <taxon>Bacteria</taxon>
        <taxon>Pseudomonadati</taxon>
        <taxon>Pseudomonadota</taxon>
        <taxon>Gammaproteobacteria</taxon>
        <taxon>Lysobacterales</taxon>
        <taxon>Lysobacteraceae</taxon>
        <taxon>Noviluteimonas</taxon>
    </lineage>
</organism>
<gene>
    <name evidence="4" type="ORF">LF41_981</name>
</gene>
<evidence type="ECO:0000313" key="5">
    <source>
        <dbReference type="Proteomes" id="UP000030518"/>
    </source>
</evidence>
<dbReference type="OrthoDB" id="9794094at2"/>
<dbReference type="InterPro" id="IPR000644">
    <property type="entry name" value="CBS_dom"/>
</dbReference>
<sequence>MADVTSVMTANPACATPETPLRDVARMMIENDCGEIPVVDTQGMPVGVVTDRDITVRIVAEGRDIMGATASDAMSAPVQTVREDSSLKDATELMEAAKIRRVPVVDAKGKLTGIIAVADIARAGKDARTAQVVKEVSEPGRAH</sequence>
<dbReference type="SUPFAM" id="SSF54631">
    <property type="entry name" value="CBS-domain pair"/>
    <property type="match status" value="1"/>
</dbReference>
<dbReference type="PANTHER" id="PTHR43080:SF2">
    <property type="entry name" value="CBS DOMAIN-CONTAINING PROTEIN"/>
    <property type="match status" value="1"/>
</dbReference>
<dbReference type="Pfam" id="PF00571">
    <property type="entry name" value="CBS"/>
    <property type="match status" value="2"/>
</dbReference>
<dbReference type="EMBL" id="JRKJ01000002">
    <property type="protein sequence ID" value="KGQ20444.1"/>
    <property type="molecule type" value="Genomic_DNA"/>
</dbReference>
<dbReference type="InterPro" id="IPR046342">
    <property type="entry name" value="CBS_dom_sf"/>
</dbReference>
<dbReference type="PROSITE" id="PS51371">
    <property type="entry name" value="CBS"/>
    <property type="match status" value="2"/>
</dbReference>
<evidence type="ECO:0000256" key="2">
    <source>
        <dbReference type="PROSITE-ProRule" id="PRU00703"/>
    </source>
</evidence>
<dbReference type="STRING" id="1300345.LF41_981"/>
<keyword evidence="1 2" id="KW-0129">CBS domain</keyword>
<dbReference type="eggNOG" id="COG0517">
    <property type="taxonomic scope" value="Bacteria"/>
</dbReference>
<dbReference type="InterPro" id="IPR051257">
    <property type="entry name" value="Diverse_CBS-Domain"/>
</dbReference>
<comment type="caution">
    <text evidence="4">The sequence shown here is derived from an EMBL/GenBank/DDBJ whole genome shotgun (WGS) entry which is preliminary data.</text>
</comment>
<dbReference type="RefSeq" id="WP_036164793.1">
    <property type="nucleotide sequence ID" value="NZ_JRKJ01000002.1"/>
</dbReference>
<dbReference type="PATRIC" id="fig|1300345.3.peg.302"/>
<evidence type="ECO:0000313" key="4">
    <source>
        <dbReference type="EMBL" id="KGQ20444.1"/>
    </source>
</evidence>
<dbReference type="SMART" id="SM00116">
    <property type="entry name" value="CBS"/>
    <property type="match status" value="2"/>
</dbReference>
<evidence type="ECO:0000256" key="1">
    <source>
        <dbReference type="ARBA" id="ARBA00023122"/>
    </source>
</evidence>
<dbReference type="CDD" id="cd04622">
    <property type="entry name" value="CBS_pair_HRP1_like"/>
    <property type="match status" value="1"/>
</dbReference>
<dbReference type="Gene3D" id="3.10.580.10">
    <property type="entry name" value="CBS-domain"/>
    <property type="match status" value="1"/>
</dbReference>
<keyword evidence="5" id="KW-1185">Reference proteome</keyword>
<dbReference type="Proteomes" id="UP000030518">
    <property type="component" value="Unassembled WGS sequence"/>
</dbReference>
<evidence type="ECO:0000259" key="3">
    <source>
        <dbReference type="PROSITE" id="PS51371"/>
    </source>
</evidence>
<accession>A0A0A2X595</accession>
<proteinExistence type="predicted"/>